<name>A0ABP8PA85_9NOCA</name>
<proteinExistence type="predicted"/>
<feature type="region of interest" description="Disordered" evidence="1">
    <location>
        <begin position="139"/>
        <end position="169"/>
    </location>
</feature>
<gene>
    <name evidence="2" type="ORF">GCM10023094_33870</name>
</gene>
<sequence length="169" mass="18985">MWSFPVATWPCMHQSGLAPHDWFDLADVRGTLTSFRAGTIWKSLNATSDPAGFGRHWYRRVGGPDLYVRTTKRRKSTTHSLSKDALTDTPPLDMGVGRCQCESGPHLQQARDRKLSRGAEAVDMRPGDLAAAMRREAAAHCDHAKSTRDSNRPKWYARHTVDERNGRQA</sequence>
<evidence type="ECO:0000256" key="1">
    <source>
        <dbReference type="SAM" id="MobiDB-lite"/>
    </source>
</evidence>
<protein>
    <submittedName>
        <fullName evidence="2">Uncharacterized protein</fullName>
    </submittedName>
</protein>
<dbReference type="Proteomes" id="UP001501183">
    <property type="component" value="Unassembled WGS sequence"/>
</dbReference>
<feature type="region of interest" description="Disordered" evidence="1">
    <location>
        <begin position="72"/>
        <end position="91"/>
    </location>
</feature>
<evidence type="ECO:0000313" key="2">
    <source>
        <dbReference type="EMBL" id="GAA4482978.1"/>
    </source>
</evidence>
<keyword evidence="3" id="KW-1185">Reference proteome</keyword>
<feature type="compositionally biased region" description="Basic and acidic residues" evidence="1">
    <location>
        <begin position="159"/>
        <end position="169"/>
    </location>
</feature>
<organism evidence="2 3">
    <name type="scientific">Rhodococcus olei</name>
    <dbReference type="NCBI Taxonomy" id="2161675"/>
    <lineage>
        <taxon>Bacteria</taxon>
        <taxon>Bacillati</taxon>
        <taxon>Actinomycetota</taxon>
        <taxon>Actinomycetes</taxon>
        <taxon>Mycobacteriales</taxon>
        <taxon>Nocardiaceae</taxon>
        <taxon>Rhodococcus</taxon>
    </lineage>
</organism>
<accession>A0ABP8PA85</accession>
<dbReference type="EMBL" id="BAABFB010000051">
    <property type="protein sequence ID" value="GAA4482978.1"/>
    <property type="molecule type" value="Genomic_DNA"/>
</dbReference>
<comment type="caution">
    <text evidence="2">The sequence shown here is derived from an EMBL/GenBank/DDBJ whole genome shotgun (WGS) entry which is preliminary data.</text>
</comment>
<evidence type="ECO:0000313" key="3">
    <source>
        <dbReference type="Proteomes" id="UP001501183"/>
    </source>
</evidence>
<reference evidence="3" key="1">
    <citation type="journal article" date="2019" name="Int. J. Syst. Evol. Microbiol.">
        <title>The Global Catalogue of Microorganisms (GCM) 10K type strain sequencing project: providing services to taxonomists for standard genome sequencing and annotation.</title>
        <authorList>
            <consortium name="The Broad Institute Genomics Platform"/>
            <consortium name="The Broad Institute Genome Sequencing Center for Infectious Disease"/>
            <person name="Wu L."/>
            <person name="Ma J."/>
        </authorList>
    </citation>
    <scope>NUCLEOTIDE SEQUENCE [LARGE SCALE GENOMIC DNA]</scope>
    <source>
        <strain evidence="3">JCM 32206</strain>
    </source>
</reference>
<feature type="compositionally biased region" description="Basic and acidic residues" evidence="1">
    <location>
        <begin position="139"/>
        <end position="152"/>
    </location>
</feature>